<protein>
    <submittedName>
        <fullName evidence="2">Uncharacterized protein</fullName>
    </submittedName>
</protein>
<reference evidence="2 3" key="1">
    <citation type="submission" date="2018-11" db="EMBL/GenBank/DDBJ databases">
        <authorList>
            <consortium name="Pathogen Informatics"/>
        </authorList>
    </citation>
    <scope>NUCLEOTIDE SEQUENCE [LARGE SCALE GENOMIC DNA]</scope>
</reference>
<dbReference type="AlphaFoldDB" id="A0A3P7JEH1"/>
<name>A0A3P7JEH1_STRVU</name>
<evidence type="ECO:0000313" key="3">
    <source>
        <dbReference type="Proteomes" id="UP000270094"/>
    </source>
</evidence>
<feature type="compositionally biased region" description="Low complexity" evidence="1">
    <location>
        <begin position="26"/>
        <end position="35"/>
    </location>
</feature>
<evidence type="ECO:0000256" key="1">
    <source>
        <dbReference type="SAM" id="MobiDB-lite"/>
    </source>
</evidence>
<evidence type="ECO:0000313" key="2">
    <source>
        <dbReference type="EMBL" id="VDM76544.1"/>
    </source>
</evidence>
<accession>A0A3P7JEH1</accession>
<proteinExistence type="predicted"/>
<feature type="region of interest" description="Disordered" evidence="1">
    <location>
        <begin position="1"/>
        <end position="40"/>
    </location>
</feature>
<organism evidence="2 3">
    <name type="scientific">Strongylus vulgaris</name>
    <name type="common">Blood worm</name>
    <dbReference type="NCBI Taxonomy" id="40348"/>
    <lineage>
        <taxon>Eukaryota</taxon>
        <taxon>Metazoa</taxon>
        <taxon>Ecdysozoa</taxon>
        <taxon>Nematoda</taxon>
        <taxon>Chromadorea</taxon>
        <taxon>Rhabditida</taxon>
        <taxon>Rhabditina</taxon>
        <taxon>Rhabditomorpha</taxon>
        <taxon>Strongyloidea</taxon>
        <taxon>Strongylidae</taxon>
        <taxon>Strongylus</taxon>
    </lineage>
</organism>
<dbReference type="Proteomes" id="UP000270094">
    <property type="component" value="Unassembled WGS sequence"/>
</dbReference>
<dbReference type="OrthoDB" id="5873061at2759"/>
<sequence>MAQRCPGKVRQHDTLRSGDSAFDVVSSPRPSSNRPPTEPTIVASSATTQKTPAGLTSSWSRLYGVRHDYCIMPSALLLVLLVGTSQGLVCLTCVQSPGTTQLDNFRVSTRLPAPTCRMEPIRCDRDQDVCVRISMHIGNFAKRLVYKSSTIGFLMKVLPQFLDFY</sequence>
<dbReference type="EMBL" id="UYYB01097210">
    <property type="protein sequence ID" value="VDM76544.1"/>
    <property type="molecule type" value="Genomic_DNA"/>
</dbReference>
<gene>
    <name evidence="2" type="ORF">SVUK_LOCUS11542</name>
</gene>
<keyword evidence="3" id="KW-1185">Reference proteome</keyword>